<proteinExistence type="predicted"/>
<dbReference type="Gene3D" id="3.90.550.10">
    <property type="entry name" value="Spore Coat Polysaccharide Biosynthesis Protein SpsA, Chain A"/>
    <property type="match status" value="1"/>
</dbReference>
<comment type="caution">
    <text evidence="2">The sequence shown here is derived from an EMBL/GenBank/DDBJ whole genome shotgun (WGS) entry which is preliminary data.</text>
</comment>
<dbReference type="InterPro" id="IPR001173">
    <property type="entry name" value="Glyco_trans_2-like"/>
</dbReference>
<dbReference type="STRING" id="626940.BHW43_04875"/>
<dbReference type="AlphaFoldDB" id="A0A1Q6R6I3"/>
<dbReference type="InterPro" id="IPR029044">
    <property type="entry name" value="Nucleotide-diphossugar_trans"/>
</dbReference>
<dbReference type="RefSeq" id="WP_303679713.1">
    <property type="nucleotide sequence ID" value="NZ_MNTG01000026.1"/>
</dbReference>
<dbReference type="Proteomes" id="UP000186777">
    <property type="component" value="Unassembled WGS sequence"/>
</dbReference>
<evidence type="ECO:0000313" key="2">
    <source>
        <dbReference type="EMBL" id="OLA37959.1"/>
    </source>
</evidence>
<evidence type="ECO:0000313" key="3">
    <source>
        <dbReference type="Proteomes" id="UP000186777"/>
    </source>
</evidence>
<dbReference type="PANTHER" id="PTHR22916:SF3">
    <property type="entry name" value="UDP-GLCNAC:BETAGAL BETA-1,3-N-ACETYLGLUCOSAMINYLTRANSFERASE-LIKE PROTEIN 1"/>
    <property type="match status" value="1"/>
</dbReference>
<accession>A0A1Q6R6I3</accession>
<organism evidence="2 3">
    <name type="scientific">Phascolarctobacterium succinatutens</name>
    <dbReference type="NCBI Taxonomy" id="626940"/>
    <lineage>
        <taxon>Bacteria</taxon>
        <taxon>Bacillati</taxon>
        <taxon>Bacillota</taxon>
        <taxon>Negativicutes</taxon>
        <taxon>Acidaminococcales</taxon>
        <taxon>Acidaminococcaceae</taxon>
        <taxon>Phascolarctobacterium</taxon>
    </lineage>
</organism>
<dbReference type="PANTHER" id="PTHR22916">
    <property type="entry name" value="GLYCOSYLTRANSFERASE"/>
    <property type="match status" value="1"/>
</dbReference>
<name>A0A1Q6R6I3_9FIRM</name>
<dbReference type="GO" id="GO:0016758">
    <property type="term" value="F:hexosyltransferase activity"/>
    <property type="evidence" value="ECO:0007669"/>
    <property type="project" value="UniProtKB-ARBA"/>
</dbReference>
<dbReference type="SUPFAM" id="SSF53448">
    <property type="entry name" value="Nucleotide-diphospho-sugar transferases"/>
    <property type="match status" value="1"/>
</dbReference>
<dbReference type="CDD" id="cd00761">
    <property type="entry name" value="Glyco_tranf_GTA_type"/>
    <property type="match status" value="1"/>
</dbReference>
<evidence type="ECO:0000259" key="1">
    <source>
        <dbReference type="Pfam" id="PF00535"/>
    </source>
</evidence>
<gene>
    <name evidence="2" type="ORF">BHW43_04875</name>
</gene>
<dbReference type="EMBL" id="MNTG01000026">
    <property type="protein sequence ID" value="OLA37959.1"/>
    <property type="molecule type" value="Genomic_DNA"/>
</dbReference>
<sequence>MENNKVLVSVYCLAYNHEKYIRDCLDGFVKQKTNFKFEVIVHDDASTDGTADIIREYAMQYPDIIKPIFQKENQYSKGIDIVTKYILPVLKGKYIAVCEGDDYWCDECKLQKQVSFLETNGDFIAIVHPTKVYNYLTKEESLLKAYDRDCVVGVRDVISVFIPLFHTTSVVYRKSAAPKIFEMKEMSWDYSKLVYLAVTGNIYYINDVMSVYRTQLPNSWTAVNSVKKDRKKNLRFQKDMIVALDFCNKYSQYKYDRFIDKSILNFEYQIWRAEPYFKLLFNPRLYKIGRLRTIKMIFRCLFSFK</sequence>
<reference evidence="2 3" key="1">
    <citation type="journal article" date="2016" name="Nat. Biotechnol.">
        <title>Measurement of bacterial replication rates in microbial communities.</title>
        <authorList>
            <person name="Brown C.T."/>
            <person name="Olm M.R."/>
            <person name="Thomas B.C."/>
            <person name="Banfield J.F."/>
        </authorList>
    </citation>
    <scope>NUCLEOTIDE SEQUENCE [LARGE SCALE GENOMIC DNA]</scope>
    <source>
        <strain evidence="2">46_33</strain>
    </source>
</reference>
<protein>
    <recommendedName>
        <fullName evidence="1">Glycosyltransferase 2-like domain-containing protein</fullName>
    </recommendedName>
</protein>
<dbReference type="Pfam" id="PF00535">
    <property type="entry name" value="Glycos_transf_2"/>
    <property type="match status" value="1"/>
</dbReference>
<feature type="domain" description="Glycosyltransferase 2-like" evidence="1">
    <location>
        <begin position="9"/>
        <end position="133"/>
    </location>
</feature>